<accession>A0ABW9SWN4</accession>
<sequence length="197" mass="22315">MVNTIETADSTEKVRNGNPVVKNETEYTKENYPSAVYLLSVLQSEYNYEADRLSRLDTRSGVFIALLGALLVFLLDKLNIKQILSIQQISLLEAIPHVLMIIFSIVSLASIMYSIYFFISVVSIQEYKRLKLNGFKESNAKYSEEKVALALMVDYKSILEHNNSVNTQKTKKYTHGVRGLSVSLIFAVLTYIIGLFL</sequence>
<feature type="transmembrane region" description="Helical" evidence="2">
    <location>
        <begin position="56"/>
        <end position="75"/>
    </location>
</feature>
<keyword evidence="2" id="KW-0472">Membrane</keyword>
<evidence type="ECO:0000313" key="3">
    <source>
        <dbReference type="EMBL" id="MUG65410.1"/>
    </source>
</evidence>
<comment type="caution">
    <text evidence="3">The sequence shown here is derived from an EMBL/GenBank/DDBJ whole genome shotgun (WGS) entry which is preliminary data.</text>
</comment>
<gene>
    <name evidence="3" type="ORF">GNP94_05245</name>
</gene>
<name>A0ABW9SWN4_9BACL</name>
<evidence type="ECO:0000256" key="2">
    <source>
        <dbReference type="SAM" id="Phobius"/>
    </source>
</evidence>
<feature type="transmembrane region" description="Helical" evidence="2">
    <location>
        <begin position="95"/>
        <end position="119"/>
    </location>
</feature>
<evidence type="ECO:0008006" key="5">
    <source>
        <dbReference type="Google" id="ProtNLM"/>
    </source>
</evidence>
<organism evidence="3 4">
    <name type="scientific">Paenibacillus campinasensis</name>
    <dbReference type="NCBI Taxonomy" id="66347"/>
    <lineage>
        <taxon>Bacteria</taxon>
        <taxon>Bacillati</taxon>
        <taxon>Bacillota</taxon>
        <taxon>Bacilli</taxon>
        <taxon>Bacillales</taxon>
        <taxon>Paenibacillaceae</taxon>
        <taxon>Paenibacillus</taxon>
    </lineage>
</organism>
<dbReference type="EMBL" id="WOAA01000002">
    <property type="protein sequence ID" value="MUG65410.1"/>
    <property type="molecule type" value="Genomic_DNA"/>
</dbReference>
<dbReference type="Proteomes" id="UP000435177">
    <property type="component" value="Unassembled WGS sequence"/>
</dbReference>
<keyword evidence="2" id="KW-0812">Transmembrane</keyword>
<proteinExistence type="predicted"/>
<keyword evidence="2" id="KW-1133">Transmembrane helix</keyword>
<dbReference type="RefSeq" id="WP_155617606.1">
    <property type="nucleotide sequence ID" value="NZ_WOAA01000002.1"/>
</dbReference>
<evidence type="ECO:0000256" key="1">
    <source>
        <dbReference type="SAM" id="MobiDB-lite"/>
    </source>
</evidence>
<feature type="transmembrane region" description="Helical" evidence="2">
    <location>
        <begin position="177"/>
        <end position="196"/>
    </location>
</feature>
<feature type="region of interest" description="Disordered" evidence="1">
    <location>
        <begin position="1"/>
        <end position="22"/>
    </location>
</feature>
<reference evidence="3 4" key="1">
    <citation type="submission" date="2019-11" db="EMBL/GenBank/DDBJ databases">
        <title>Draft genome sequences of five Paenibacillus species of dairy origin.</title>
        <authorList>
            <person name="Olajide A.M."/>
            <person name="Chen S."/>
            <person name="Lapointe G."/>
        </authorList>
    </citation>
    <scope>NUCLEOTIDE SEQUENCE [LARGE SCALE GENOMIC DNA]</scope>
    <source>
        <strain evidence="3 4">3CS1</strain>
    </source>
</reference>
<evidence type="ECO:0000313" key="4">
    <source>
        <dbReference type="Proteomes" id="UP000435177"/>
    </source>
</evidence>
<protein>
    <recommendedName>
        <fullName evidence="5">DUF3899 domain-containing protein</fullName>
    </recommendedName>
</protein>
<keyword evidence="4" id="KW-1185">Reference proteome</keyword>